<reference evidence="3 4" key="1">
    <citation type="submission" date="2019-05" db="EMBL/GenBank/DDBJ databases">
        <title>Nakamurella sp. N5BH11, whole genome shotgun sequence.</title>
        <authorList>
            <person name="Tuo L."/>
        </authorList>
    </citation>
    <scope>NUCLEOTIDE SEQUENCE [LARGE SCALE GENOMIC DNA]</scope>
    <source>
        <strain evidence="3 4">N5BH11</strain>
    </source>
</reference>
<dbReference type="Pfam" id="PF06032">
    <property type="entry name" value="S-Me-THD_N"/>
    <property type="match status" value="1"/>
</dbReference>
<organism evidence="3 4">
    <name type="scientific">Nakamurella flava</name>
    <dbReference type="NCBI Taxonomy" id="2576308"/>
    <lineage>
        <taxon>Bacteria</taxon>
        <taxon>Bacillati</taxon>
        <taxon>Actinomycetota</taxon>
        <taxon>Actinomycetes</taxon>
        <taxon>Nakamurellales</taxon>
        <taxon>Nakamurellaceae</taxon>
        <taxon>Nakamurella</taxon>
    </lineage>
</organism>
<dbReference type="Gene3D" id="3.40.1610.10">
    <property type="entry name" value="CV3147-like domain"/>
    <property type="match status" value="1"/>
</dbReference>
<evidence type="ECO:0000313" key="4">
    <source>
        <dbReference type="Proteomes" id="UP000306985"/>
    </source>
</evidence>
<dbReference type="InterPro" id="IPR010318">
    <property type="entry name" value="S-Me-THD_N"/>
</dbReference>
<dbReference type="InterPro" id="IPR027479">
    <property type="entry name" value="S-Me-THD_N_sf"/>
</dbReference>
<gene>
    <name evidence="3" type="ORF">FDO65_01170</name>
</gene>
<dbReference type="EMBL" id="SZZH01000001">
    <property type="protein sequence ID" value="TKV60357.1"/>
    <property type="molecule type" value="Genomic_DNA"/>
</dbReference>
<dbReference type="OrthoDB" id="3170437at2"/>
<dbReference type="Pfam" id="PF20906">
    <property type="entry name" value="S-Me-THD_C"/>
    <property type="match status" value="1"/>
</dbReference>
<sequence>MGFRVDRSDIDALAVGSALLGAGGGGGPTHLRLLAQAADWPVDVVGVDELDPATPCMTVAVGGSPIVITERLPDPDQIHQAMAAVERWLGHRIPALCTLEIGGLNGLTGFVVAAGRTLVDADTMGRALSGIDQITLLVDGLPGLVVATTTGNGVGVVDQPRPAEAEAMVRAALRLSGGSGAVVIGGFTVGDLAEHACTGTVSRALSLGRRFTAAHEAPMDDLATALGGRLLAQGRIHSVLTDPVDPQIQTYQLASSDDVVHRLVTGSETLALMTDGEVISAAPNLLAVLDVRTRSVLQITDLSPAHHVAIIELAAPSWWTARPHRLRRVVPSAYGVVGLEPTVTP</sequence>
<accession>A0A4U6QIV0</accession>
<protein>
    <submittedName>
        <fullName evidence="3">DUF917 domain-containing protein</fullName>
    </submittedName>
</protein>
<name>A0A4U6QIV0_9ACTN</name>
<comment type="caution">
    <text evidence="3">The sequence shown here is derived from an EMBL/GenBank/DDBJ whole genome shotgun (WGS) entry which is preliminary data.</text>
</comment>
<dbReference type="InterPro" id="IPR048350">
    <property type="entry name" value="S-Me-THD-like_C"/>
</dbReference>
<keyword evidence="4" id="KW-1185">Reference proteome</keyword>
<dbReference type="RefSeq" id="WP_137447661.1">
    <property type="nucleotide sequence ID" value="NZ_SZZH01000001.1"/>
</dbReference>
<feature type="domain" description="S-Me-THD-like C-terminal" evidence="2">
    <location>
        <begin position="164"/>
        <end position="336"/>
    </location>
</feature>
<evidence type="ECO:0000313" key="3">
    <source>
        <dbReference type="EMBL" id="TKV60357.1"/>
    </source>
</evidence>
<dbReference type="AlphaFoldDB" id="A0A4U6QIV0"/>
<evidence type="ECO:0000259" key="2">
    <source>
        <dbReference type="Pfam" id="PF20906"/>
    </source>
</evidence>
<dbReference type="SUPFAM" id="SSF160991">
    <property type="entry name" value="CV3147-like"/>
    <property type="match status" value="1"/>
</dbReference>
<feature type="domain" description="S-Me-THD N-terminal" evidence="1">
    <location>
        <begin position="9"/>
        <end position="154"/>
    </location>
</feature>
<evidence type="ECO:0000259" key="1">
    <source>
        <dbReference type="Pfam" id="PF06032"/>
    </source>
</evidence>
<proteinExistence type="predicted"/>
<dbReference type="Proteomes" id="UP000306985">
    <property type="component" value="Unassembled WGS sequence"/>
</dbReference>